<feature type="transmembrane region" description="Helical" evidence="13">
    <location>
        <begin position="126"/>
        <end position="149"/>
    </location>
</feature>
<feature type="region of interest" description="Disordered" evidence="12">
    <location>
        <begin position="1"/>
        <end position="29"/>
    </location>
</feature>
<dbReference type="InterPro" id="IPR016163">
    <property type="entry name" value="Ald_DH_C"/>
</dbReference>
<proteinExistence type="inferred from homology"/>
<feature type="active site" evidence="10">
    <location>
        <position position="1109"/>
    </location>
</feature>
<dbReference type="FunFam" id="3.40.309.10:FF:000004">
    <property type="entry name" value="Succinate-semialdehyde dehydrogenase I"/>
    <property type="match status" value="1"/>
</dbReference>
<evidence type="ECO:0000256" key="10">
    <source>
        <dbReference type="PROSITE-ProRule" id="PRU10007"/>
    </source>
</evidence>
<dbReference type="PANTHER" id="PTHR43353:SF5">
    <property type="entry name" value="SUCCINATE-SEMIALDEHYDE DEHYDROGENASE, MITOCHONDRIAL"/>
    <property type="match status" value="1"/>
</dbReference>
<comment type="caution">
    <text evidence="15">The sequence shown here is derived from an EMBL/GenBank/DDBJ whole genome shotgun (WGS) entry which is preliminary data.</text>
</comment>
<feature type="region of interest" description="Disordered" evidence="12">
    <location>
        <begin position="338"/>
        <end position="371"/>
    </location>
</feature>
<evidence type="ECO:0000313" key="16">
    <source>
        <dbReference type="Proteomes" id="UP001201980"/>
    </source>
</evidence>
<dbReference type="InterPro" id="IPR016160">
    <property type="entry name" value="Ald_DH_CS_CYS"/>
</dbReference>
<evidence type="ECO:0000256" key="5">
    <source>
        <dbReference type="ARBA" id="ARBA00023002"/>
    </source>
</evidence>
<feature type="transmembrane region" description="Helical" evidence="13">
    <location>
        <begin position="549"/>
        <end position="576"/>
    </location>
</feature>
<evidence type="ECO:0000256" key="13">
    <source>
        <dbReference type="SAM" id="Phobius"/>
    </source>
</evidence>
<dbReference type="InterPro" id="IPR015590">
    <property type="entry name" value="Aldehyde_DH_dom"/>
</dbReference>
<dbReference type="GO" id="GO:0005737">
    <property type="term" value="C:cytoplasm"/>
    <property type="evidence" value="ECO:0007669"/>
    <property type="project" value="TreeGrafter"/>
</dbReference>
<feature type="transmembrane region" description="Helical" evidence="13">
    <location>
        <begin position="394"/>
        <end position="416"/>
    </location>
</feature>
<keyword evidence="13" id="KW-0812">Transmembrane</keyword>
<dbReference type="GO" id="GO:0004777">
    <property type="term" value="F:succinate-semialdehyde dehydrogenase (NAD+) activity"/>
    <property type="evidence" value="ECO:0007669"/>
    <property type="project" value="UniProtKB-EC"/>
</dbReference>
<evidence type="ECO:0000313" key="15">
    <source>
        <dbReference type="EMBL" id="KAJ2895177.1"/>
    </source>
</evidence>
<dbReference type="Gene3D" id="3.40.605.10">
    <property type="entry name" value="Aldehyde Dehydrogenase, Chain A, domain 1"/>
    <property type="match status" value="1"/>
</dbReference>
<reference evidence="15" key="1">
    <citation type="submission" date="2022-07" db="EMBL/GenBank/DDBJ databases">
        <title>Draft genome sequence of Zalerion maritima ATCC 34329, a (micro)plastics degrading marine fungus.</title>
        <authorList>
            <person name="Paco A."/>
            <person name="Goncalves M.F.M."/>
            <person name="Rocha-Santos T.A.P."/>
            <person name="Alves A."/>
        </authorList>
    </citation>
    <scope>NUCLEOTIDE SEQUENCE</scope>
    <source>
        <strain evidence="15">ATCC 34329</strain>
    </source>
</reference>
<dbReference type="PROSITE" id="PS00070">
    <property type="entry name" value="ALDEHYDE_DEHYDR_CYS"/>
    <property type="match status" value="1"/>
</dbReference>
<feature type="transmembrane region" description="Helical" evidence="13">
    <location>
        <begin position="428"/>
        <end position="450"/>
    </location>
</feature>
<dbReference type="InterPro" id="IPR016161">
    <property type="entry name" value="Ald_DH/histidinol_DH"/>
</dbReference>
<evidence type="ECO:0000256" key="9">
    <source>
        <dbReference type="ARBA" id="ARBA00067047"/>
    </source>
</evidence>
<dbReference type="Proteomes" id="UP001201980">
    <property type="component" value="Unassembled WGS sequence"/>
</dbReference>
<evidence type="ECO:0000256" key="11">
    <source>
        <dbReference type="RuleBase" id="RU003345"/>
    </source>
</evidence>
<evidence type="ECO:0000256" key="2">
    <source>
        <dbReference type="ARBA" id="ARBA00009986"/>
    </source>
</evidence>
<comment type="similarity">
    <text evidence="2 11">Belongs to the aldehyde dehydrogenase family.</text>
</comment>
<dbReference type="EC" id="1.2.1.24" evidence="3"/>
<feature type="domain" description="Aldehyde dehydrogenase" evidence="14">
    <location>
        <begin position="874"/>
        <end position="1333"/>
    </location>
</feature>
<sequence length="1340" mass="145977">MSSKMMRPTSPGLPGSSHPPDKNSIPLAEMGQGACPAMDMAGDPGNKCRLLSKAPKPDVSLHRPTPDQLGRDAFPALSFLPIVLRQEFLWSIGICLHVIILILIIVTTRKGTFQISSDWLHFSVQILPLAFGTISAEVLISIFLNISRIGPYMKCHRAYESHVHGGGKRYVALMGGTLLRNFFPYLGFRDALQSKDLVPLVSWVMIWTAPGVLALKASFLSIDRFTNEAVSVPWVGYSLISIYSVIICYIIVILVHFNKHNTGLRWAPDSLADILVLLRYSDFMDTFVGSGIATRGSLFSKGSDREVQLGYWMVRTRDGDEFPWHGFALADGKDLLPPGGGESSTAPQPGATQNVLCGQSPTEEQPSADSISISEEDLSLVRHNTVYTLLRRRWAFGAIFVCTTLFSFFITVAALFWNKQFVEVDFGYNGVIAVFELVPTFLASALTWFWEDVALFYSATEPFSHMAETAATFGSPGENIIMQPNKENGGKLEDTLLLNYANRFRLATIHAAFLNRHWDTALVNSLAAIQRLLPIMVGSSVAVYPGNPVFIVISKATAMILVVWLMVYTIAIGYLLQSKKGGSRRLPRNFLSVGDIISWTCSSSLLRDSPGSGGGRTANGNHPYMWRCREHNPLDIPVGNHFTRCHMESQLLLSERRCAFGLFPAYGRSKPDEKALGIEWSGDTSMLEDWGHQGLFRRRQKTGRTAKAPTATPVVIAGAKNFELIRNVEDMTAGGPIAAMALANGLTLVNLPIAMNFNRCRRRDYKVQTRPNVGRLRAMPGIERLVQMTRFGNSDAGYPDVTQLQELRPGNAGITVPNPFDPARVRQPVRDWRLNLPNSPLICEQKLKTPTFLFAVDLKDGSLFISRAFIDGQWADKEKKFDVYEPATATVLGKVSDCNLDDFKKAIDSANVAQPKFFASTTGAQRGAMLRKWHDLMMANKDDLTKILSLENGKTYAEAAGEITYAASFISWFAEEATRSYGVTIPSQYPNTALMTFREPVGVCGIITPWNFPAAMITRKIAPALAAGCAVVIKPPSATPYSCLALAKLAVEAGLPPQVVQVCPTTDRQAATELCTSPVVKKISFTGSTGVGKTLAKLATGTLKKMSLELGGNAPFIVFNDADLDLAVEGAMFCKFRCSGQTCVCANRLYVQSGVSKAFTEKLVAKVSALRMGPGLEGSTTQGPLVNKGAVAKVEEHVSDATSKGAKVEFGGSAPKDLPGYFYTPTVLSGVTSKMQVSWDETFGPLAAVFTFETEEEVVKMANDTEFGLAGYFFSKDIGRVMRVAAALQVGMVGANTGKISASEAPFGGVKESGYGKEGSLFGLAEYQNIKSVTIGNLDG</sequence>
<evidence type="ECO:0000259" key="14">
    <source>
        <dbReference type="Pfam" id="PF00171"/>
    </source>
</evidence>
<keyword evidence="13" id="KW-0472">Membrane</keyword>
<keyword evidence="5 11" id="KW-0560">Oxidoreductase</keyword>
<evidence type="ECO:0000256" key="12">
    <source>
        <dbReference type="SAM" id="MobiDB-lite"/>
    </source>
</evidence>
<dbReference type="Pfam" id="PF00171">
    <property type="entry name" value="Aldedh"/>
    <property type="match status" value="1"/>
</dbReference>
<gene>
    <name evidence="15" type="ORF">MKZ38_006842</name>
</gene>
<dbReference type="SUPFAM" id="SSF53720">
    <property type="entry name" value="ALDH-like"/>
    <property type="match status" value="1"/>
</dbReference>
<feature type="compositionally biased region" description="Polar residues" evidence="12">
    <location>
        <begin position="343"/>
        <end position="371"/>
    </location>
</feature>
<comment type="catalytic activity">
    <reaction evidence="8">
        <text>succinate semialdehyde + NAD(+) + H2O = succinate + NADH + 2 H(+)</text>
        <dbReference type="Rhea" id="RHEA:13217"/>
        <dbReference type="ChEBI" id="CHEBI:15377"/>
        <dbReference type="ChEBI" id="CHEBI:15378"/>
        <dbReference type="ChEBI" id="CHEBI:30031"/>
        <dbReference type="ChEBI" id="CHEBI:57540"/>
        <dbReference type="ChEBI" id="CHEBI:57706"/>
        <dbReference type="ChEBI" id="CHEBI:57945"/>
        <dbReference type="EC" id="1.2.1.16"/>
    </reaction>
</comment>
<evidence type="ECO:0000256" key="3">
    <source>
        <dbReference type="ARBA" id="ARBA00013051"/>
    </source>
</evidence>
<organism evidence="15 16">
    <name type="scientific">Zalerion maritima</name>
    <dbReference type="NCBI Taxonomy" id="339359"/>
    <lineage>
        <taxon>Eukaryota</taxon>
        <taxon>Fungi</taxon>
        <taxon>Dikarya</taxon>
        <taxon>Ascomycota</taxon>
        <taxon>Pezizomycotina</taxon>
        <taxon>Sordariomycetes</taxon>
        <taxon>Lulworthiomycetidae</taxon>
        <taxon>Lulworthiales</taxon>
        <taxon>Lulworthiaceae</taxon>
        <taxon>Zalerion</taxon>
    </lineage>
</organism>
<comment type="catalytic activity">
    <reaction evidence="7">
        <text>succinate semialdehyde + NADP(+) + H2O = succinate + NADPH + 2 H(+)</text>
        <dbReference type="Rhea" id="RHEA:13213"/>
        <dbReference type="ChEBI" id="CHEBI:15377"/>
        <dbReference type="ChEBI" id="CHEBI:15378"/>
        <dbReference type="ChEBI" id="CHEBI:30031"/>
        <dbReference type="ChEBI" id="CHEBI:57706"/>
        <dbReference type="ChEBI" id="CHEBI:57783"/>
        <dbReference type="ChEBI" id="CHEBI:58349"/>
        <dbReference type="EC" id="1.2.1.16"/>
    </reaction>
</comment>
<feature type="transmembrane region" description="Helical" evidence="13">
    <location>
        <begin position="234"/>
        <end position="257"/>
    </location>
</feature>
<dbReference type="EMBL" id="JAKWBI020000421">
    <property type="protein sequence ID" value="KAJ2895177.1"/>
    <property type="molecule type" value="Genomic_DNA"/>
</dbReference>
<keyword evidence="16" id="KW-1185">Reference proteome</keyword>
<dbReference type="PANTHER" id="PTHR43353">
    <property type="entry name" value="SUCCINATE-SEMIALDEHYDE DEHYDROGENASE, MITOCHONDRIAL"/>
    <property type="match status" value="1"/>
</dbReference>
<dbReference type="CDD" id="cd07103">
    <property type="entry name" value="ALDH_F5_SSADH_GabD"/>
    <property type="match status" value="1"/>
</dbReference>
<comment type="pathway">
    <text evidence="1">Amino-acid degradation; 4-aminobutanoate degradation.</text>
</comment>
<evidence type="ECO:0000256" key="6">
    <source>
        <dbReference type="ARBA" id="ARBA00030806"/>
    </source>
</evidence>
<dbReference type="InterPro" id="IPR029510">
    <property type="entry name" value="Ald_DH_CS_GLU"/>
</dbReference>
<keyword evidence="13" id="KW-1133">Transmembrane helix</keyword>
<dbReference type="InterPro" id="IPR050740">
    <property type="entry name" value="Aldehyde_DH_Superfamily"/>
</dbReference>
<feature type="transmembrane region" description="Helical" evidence="13">
    <location>
        <begin position="200"/>
        <end position="222"/>
    </location>
</feature>
<accession>A0AAD5RIH1</accession>
<protein>
    <recommendedName>
        <fullName evidence="4">Succinate-semialdehyde dehydrogenase, mitochondrial</fullName>
        <ecNumber evidence="9">1.2.1.16</ecNumber>
        <ecNumber evidence="3">1.2.1.24</ecNumber>
    </recommendedName>
    <alternativeName>
        <fullName evidence="6">NAD(+)-dependent succinic semialdehyde dehydrogenase</fullName>
    </alternativeName>
</protein>
<dbReference type="GO" id="GO:0009450">
    <property type="term" value="P:gamma-aminobutyric acid catabolic process"/>
    <property type="evidence" value="ECO:0007669"/>
    <property type="project" value="TreeGrafter"/>
</dbReference>
<dbReference type="PROSITE" id="PS00687">
    <property type="entry name" value="ALDEHYDE_DEHYDR_GLU"/>
    <property type="match status" value="1"/>
</dbReference>
<evidence type="ECO:0000256" key="4">
    <source>
        <dbReference type="ARBA" id="ARBA00019842"/>
    </source>
</evidence>
<name>A0AAD5RIH1_9PEZI</name>
<dbReference type="FunFam" id="3.40.605.10:FF:000005">
    <property type="entry name" value="Succinate-semialdehyde dehydrogenase I"/>
    <property type="match status" value="1"/>
</dbReference>
<dbReference type="InterPro" id="IPR016162">
    <property type="entry name" value="Ald_DH_N"/>
</dbReference>
<dbReference type="EC" id="1.2.1.16" evidence="9"/>
<feature type="transmembrane region" description="Helical" evidence="13">
    <location>
        <begin position="88"/>
        <end position="106"/>
    </location>
</feature>
<dbReference type="Gene3D" id="3.40.309.10">
    <property type="entry name" value="Aldehyde Dehydrogenase, Chain A, domain 2"/>
    <property type="match status" value="1"/>
</dbReference>
<evidence type="ECO:0000256" key="1">
    <source>
        <dbReference type="ARBA" id="ARBA00005176"/>
    </source>
</evidence>
<evidence type="ECO:0000256" key="8">
    <source>
        <dbReference type="ARBA" id="ARBA00052698"/>
    </source>
</evidence>
<evidence type="ECO:0000256" key="7">
    <source>
        <dbReference type="ARBA" id="ARBA00050387"/>
    </source>
</evidence>